<proteinExistence type="predicted"/>
<keyword evidence="2" id="KW-1185">Reference proteome</keyword>
<protein>
    <recommendedName>
        <fullName evidence="3">PilZ domain-containing protein</fullName>
    </recommendedName>
</protein>
<accession>A0ABN1ADP3</accession>
<reference evidence="1 2" key="1">
    <citation type="journal article" date="2019" name="Int. J. Syst. Evol. Microbiol.">
        <title>The Global Catalogue of Microorganisms (GCM) 10K type strain sequencing project: providing services to taxonomists for standard genome sequencing and annotation.</title>
        <authorList>
            <consortium name="The Broad Institute Genomics Platform"/>
            <consortium name="The Broad Institute Genome Sequencing Center for Infectious Disease"/>
            <person name="Wu L."/>
            <person name="Ma J."/>
        </authorList>
    </citation>
    <scope>NUCLEOTIDE SEQUENCE [LARGE SCALE GENOMIC DNA]</scope>
    <source>
        <strain evidence="1 2">JCM 14162</strain>
    </source>
</reference>
<organism evidence="1 2">
    <name type="scientific">Parasphingorhabdus litoris</name>
    <dbReference type="NCBI Taxonomy" id="394733"/>
    <lineage>
        <taxon>Bacteria</taxon>
        <taxon>Pseudomonadati</taxon>
        <taxon>Pseudomonadota</taxon>
        <taxon>Alphaproteobacteria</taxon>
        <taxon>Sphingomonadales</taxon>
        <taxon>Sphingomonadaceae</taxon>
        <taxon>Parasphingorhabdus</taxon>
    </lineage>
</organism>
<sequence>MQANSENARNGELESGELLHEIEELPAGETISVKGDIRLPLNAIRPITIKAQALFIPLARFGVVYLDQHDVECQQIASFIIGREYEPRRPKMAPFRLDLGPKIFEPVGQRPLNT</sequence>
<evidence type="ECO:0008006" key="3">
    <source>
        <dbReference type="Google" id="ProtNLM"/>
    </source>
</evidence>
<dbReference type="EMBL" id="BAAAEM010000002">
    <property type="protein sequence ID" value="GAA0473924.1"/>
    <property type="molecule type" value="Genomic_DNA"/>
</dbReference>
<evidence type="ECO:0000313" key="1">
    <source>
        <dbReference type="EMBL" id="GAA0473924.1"/>
    </source>
</evidence>
<comment type="caution">
    <text evidence="1">The sequence shown here is derived from an EMBL/GenBank/DDBJ whole genome shotgun (WGS) entry which is preliminary data.</text>
</comment>
<name>A0ABN1ADP3_9SPHN</name>
<dbReference type="Proteomes" id="UP001500713">
    <property type="component" value="Unassembled WGS sequence"/>
</dbReference>
<evidence type="ECO:0000313" key="2">
    <source>
        <dbReference type="Proteomes" id="UP001500713"/>
    </source>
</evidence>
<gene>
    <name evidence="1" type="ORF">GCM10009096_14190</name>
</gene>